<evidence type="ECO:0000256" key="2">
    <source>
        <dbReference type="ARBA" id="ARBA00023125"/>
    </source>
</evidence>
<dbReference type="SMART" id="SM00421">
    <property type="entry name" value="HTH_LUXR"/>
    <property type="match status" value="1"/>
</dbReference>
<dbReference type="AlphaFoldDB" id="A0AAE5B6F7"/>
<dbReference type="GO" id="GO:0003677">
    <property type="term" value="F:DNA binding"/>
    <property type="evidence" value="ECO:0007669"/>
    <property type="project" value="UniProtKB-KW"/>
</dbReference>
<dbReference type="SUPFAM" id="SSF75516">
    <property type="entry name" value="Pheromone-binding domain of LuxR-like quorum-sensing transcription factors"/>
    <property type="match status" value="1"/>
</dbReference>
<evidence type="ECO:0000259" key="4">
    <source>
        <dbReference type="PROSITE" id="PS50043"/>
    </source>
</evidence>
<dbReference type="PROSITE" id="PS50043">
    <property type="entry name" value="HTH_LUXR_2"/>
    <property type="match status" value="1"/>
</dbReference>
<evidence type="ECO:0000256" key="1">
    <source>
        <dbReference type="ARBA" id="ARBA00023015"/>
    </source>
</evidence>
<dbReference type="EMBL" id="JACXXJ020000003">
    <property type="protein sequence ID" value="MBF2714232.1"/>
    <property type="molecule type" value="Genomic_DNA"/>
</dbReference>
<dbReference type="Gene3D" id="3.30.450.80">
    <property type="entry name" value="Transcription factor LuxR-like, autoinducer-binding domain"/>
    <property type="match status" value="1"/>
</dbReference>
<name>A0AAE5B6F7_AGRVI</name>
<dbReference type="PANTHER" id="PTHR44688">
    <property type="entry name" value="DNA-BINDING TRANSCRIPTIONAL ACTIVATOR DEVR_DOSR"/>
    <property type="match status" value="1"/>
</dbReference>
<sequence>MELKQQMLLLSSLKTVRRAGSVNDLNAAISEVRDRYGFAHLVFLLVKPANHPNIEPLFCATYPEEWTSLYLRNNYLESDPVIQFSQKGFLPYDWSGIERTSETARAFFKEANAFGVGVNGLTVPIRGPGGERSLFSATSNLLGREWRALRTSSKNDLLVLSHFFHEKVLTVSRLRKTNAYRTLSKREQQCLQLLASGIVPKRIASQLQLSESAVRLYLRSGRGKLNARTMYQAIARASFLEIIQTR</sequence>
<evidence type="ECO:0000256" key="3">
    <source>
        <dbReference type="ARBA" id="ARBA00023163"/>
    </source>
</evidence>
<dbReference type="Proteomes" id="UP000175993">
    <property type="component" value="Unassembled WGS sequence"/>
</dbReference>
<accession>A0AAE5B6F7</accession>
<feature type="domain" description="HTH luxR-type" evidence="4">
    <location>
        <begin position="176"/>
        <end position="241"/>
    </location>
</feature>
<dbReference type="Gene3D" id="1.10.10.10">
    <property type="entry name" value="Winged helix-like DNA-binding domain superfamily/Winged helix DNA-binding domain"/>
    <property type="match status" value="1"/>
</dbReference>
<protein>
    <submittedName>
        <fullName evidence="6">LuxR family transcriptional regulator</fullName>
    </submittedName>
</protein>
<evidence type="ECO:0000313" key="7">
    <source>
        <dbReference type="Proteomes" id="UP000175993"/>
    </source>
</evidence>
<proteinExistence type="predicted"/>
<dbReference type="Proteomes" id="UP000655037">
    <property type="component" value="Unassembled WGS sequence"/>
</dbReference>
<dbReference type="Pfam" id="PF03472">
    <property type="entry name" value="Autoind_bind"/>
    <property type="match status" value="1"/>
</dbReference>
<dbReference type="PANTHER" id="PTHR44688:SF25">
    <property type="entry name" value="HTH LUXR-TYPE DOMAIN-CONTAINING PROTEIN"/>
    <property type="match status" value="1"/>
</dbReference>
<reference evidence="5" key="2">
    <citation type="submission" date="2020-11" db="EMBL/GenBank/DDBJ databases">
        <title>Agrobacterium vitis strain K377 genome.</title>
        <authorList>
            <person name="Xi H."/>
        </authorList>
    </citation>
    <scope>NUCLEOTIDE SEQUENCE</scope>
    <source>
        <strain evidence="5">K377</strain>
    </source>
</reference>
<reference evidence="6 7" key="1">
    <citation type="submission" date="2019-11" db="EMBL/GenBank/DDBJ databases">
        <title>Whole-genome sequencing of Allorhizobium vitis.</title>
        <authorList>
            <person name="Gan H.M."/>
            <person name="Savka M.A."/>
        </authorList>
    </citation>
    <scope>NUCLEOTIDE SEQUENCE [LARGE SCALE GENOMIC DNA]</scope>
    <source>
        <strain evidence="6 7">AB4</strain>
    </source>
</reference>
<dbReference type="EMBL" id="MBEV02000005">
    <property type="protein sequence ID" value="MUP05598.1"/>
    <property type="molecule type" value="Genomic_DNA"/>
</dbReference>
<dbReference type="GO" id="GO:0006355">
    <property type="term" value="P:regulation of DNA-templated transcription"/>
    <property type="evidence" value="ECO:0007669"/>
    <property type="project" value="InterPro"/>
</dbReference>
<keyword evidence="1" id="KW-0805">Transcription regulation</keyword>
<gene>
    <name evidence="6" type="ORF">BBI04_012370</name>
    <name evidence="5" type="ORF">IEI95_008245</name>
</gene>
<evidence type="ECO:0000313" key="5">
    <source>
        <dbReference type="EMBL" id="MBF2714232.1"/>
    </source>
</evidence>
<dbReference type="RefSeq" id="WP_081344105.1">
    <property type="nucleotide sequence ID" value="NZ_CP118261.1"/>
</dbReference>
<keyword evidence="2" id="KW-0238">DNA-binding</keyword>
<dbReference type="InterPro" id="IPR016032">
    <property type="entry name" value="Sig_transdc_resp-reg_C-effctor"/>
</dbReference>
<dbReference type="SUPFAM" id="SSF46894">
    <property type="entry name" value="C-terminal effector domain of the bipartite response regulators"/>
    <property type="match status" value="1"/>
</dbReference>
<comment type="caution">
    <text evidence="6">The sequence shown here is derived from an EMBL/GenBank/DDBJ whole genome shotgun (WGS) entry which is preliminary data.</text>
</comment>
<dbReference type="InterPro" id="IPR036388">
    <property type="entry name" value="WH-like_DNA-bd_sf"/>
</dbReference>
<keyword evidence="3" id="KW-0804">Transcription</keyword>
<dbReference type="InterPro" id="IPR000792">
    <property type="entry name" value="Tscrpt_reg_LuxR_C"/>
</dbReference>
<dbReference type="InterPro" id="IPR005143">
    <property type="entry name" value="TF_LuxR_autoind-bd_dom"/>
</dbReference>
<evidence type="ECO:0000313" key="6">
    <source>
        <dbReference type="EMBL" id="MUP05598.1"/>
    </source>
</evidence>
<dbReference type="Pfam" id="PF00196">
    <property type="entry name" value="GerE"/>
    <property type="match status" value="1"/>
</dbReference>
<dbReference type="InterPro" id="IPR036693">
    <property type="entry name" value="TF_LuxR_autoind-bd_dom_sf"/>
</dbReference>
<organism evidence="6 7">
    <name type="scientific">Agrobacterium vitis</name>
    <name type="common">Rhizobium vitis</name>
    <dbReference type="NCBI Taxonomy" id="373"/>
    <lineage>
        <taxon>Bacteria</taxon>
        <taxon>Pseudomonadati</taxon>
        <taxon>Pseudomonadota</taxon>
        <taxon>Alphaproteobacteria</taxon>
        <taxon>Hyphomicrobiales</taxon>
        <taxon>Rhizobiaceae</taxon>
        <taxon>Rhizobium/Agrobacterium group</taxon>
        <taxon>Agrobacterium</taxon>
    </lineage>
</organism>
<dbReference type="CDD" id="cd06170">
    <property type="entry name" value="LuxR_C_like"/>
    <property type="match status" value="1"/>
</dbReference>